<organism evidence="6 7">
    <name type="scientific">Steccherinum ochraceum</name>
    <dbReference type="NCBI Taxonomy" id="92696"/>
    <lineage>
        <taxon>Eukaryota</taxon>
        <taxon>Fungi</taxon>
        <taxon>Dikarya</taxon>
        <taxon>Basidiomycota</taxon>
        <taxon>Agaricomycotina</taxon>
        <taxon>Agaricomycetes</taxon>
        <taxon>Polyporales</taxon>
        <taxon>Steccherinaceae</taxon>
        <taxon>Steccherinum</taxon>
    </lineage>
</organism>
<proteinExistence type="predicted"/>
<keyword evidence="3" id="KW-0862">Zinc</keyword>
<keyword evidence="1" id="KW-0479">Metal-binding</keyword>
<gene>
    <name evidence="6" type="ORF">EIP91_003186</name>
</gene>
<evidence type="ECO:0000256" key="1">
    <source>
        <dbReference type="ARBA" id="ARBA00022723"/>
    </source>
</evidence>
<dbReference type="PROSITE" id="PS50865">
    <property type="entry name" value="ZF_MYND_2"/>
    <property type="match status" value="1"/>
</dbReference>
<feature type="domain" description="MYND-type" evidence="5">
    <location>
        <begin position="91"/>
        <end position="143"/>
    </location>
</feature>
<comment type="caution">
    <text evidence="6">The sequence shown here is derived from an EMBL/GenBank/DDBJ whole genome shotgun (WGS) entry which is preliminary data.</text>
</comment>
<dbReference type="EMBL" id="RWJN01000002">
    <property type="protein sequence ID" value="TCD71843.1"/>
    <property type="molecule type" value="Genomic_DNA"/>
</dbReference>
<keyword evidence="2 4" id="KW-0863">Zinc-finger</keyword>
<dbReference type="OrthoDB" id="341421at2759"/>
<dbReference type="Proteomes" id="UP000292702">
    <property type="component" value="Unassembled WGS sequence"/>
</dbReference>
<keyword evidence="7" id="KW-1185">Reference proteome</keyword>
<name>A0A4R0RVT5_9APHY</name>
<reference evidence="6 7" key="1">
    <citation type="submission" date="2018-11" db="EMBL/GenBank/DDBJ databases">
        <title>Genome assembly of Steccherinum ochraceum LE-BIN_3174, the white-rot fungus of the Steccherinaceae family (The Residual Polyporoid clade, Polyporales, Basidiomycota).</title>
        <authorList>
            <person name="Fedorova T.V."/>
            <person name="Glazunova O.A."/>
            <person name="Landesman E.O."/>
            <person name="Moiseenko K.V."/>
            <person name="Psurtseva N.V."/>
            <person name="Savinova O.S."/>
            <person name="Shakhova N.V."/>
            <person name="Tyazhelova T.V."/>
            <person name="Vasina D.V."/>
        </authorList>
    </citation>
    <scope>NUCLEOTIDE SEQUENCE [LARGE SCALE GENOMIC DNA]</scope>
    <source>
        <strain evidence="6 7">LE-BIN_3174</strain>
    </source>
</reference>
<dbReference type="Pfam" id="PF01753">
    <property type="entry name" value="zf-MYND"/>
    <property type="match status" value="1"/>
</dbReference>
<dbReference type="STRING" id="92696.A0A4R0RVT5"/>
<dbReference type="InterPro" id="IPR002893">
    <property type="entry name" value="Znf_MYND"/>
</dbReference>
<evidence type="ECO:0000313" key="7">
    <source>
        <dbReference type="Proteomes" id="UP000292702"/>
    </source>
</evidence>
<dbReference type="SUPFAM" id="SSF144232">
    <property type="entry name" value="HIT/MYND zinc finger-like"/>
    <property type="match status" value="1"/>
</dbReference>
<sequence>MYFATEDGCAVPGCEYLHDKEACMRDREDVLNQRRIKLDEVTLRESMYWYDKQMIKVWRRDPELEYAFLGGKKIPEETRTRTDLKRIKRICANPECLAVQWKLPIPEGRTHMENMKKCSRCGITCYCSADCQKKDWKRHKTEPCLPAEELVYNDWLWGEFGYRKGTETQMPDRNWSWYIPYDAEED</sequence>
<dbReference type="Gene3D" id="6.10.140.2220">
    <property type="match status" value="1"/>
</dbReference>
<accession>A0A4R0RVT5</accession>
<evidence type="ECO:0000313" key="6">
    <source>
        <dbReference type="EMBL" id="TCD71843.1"/>
    </source>
</evidence>
<dbReference type="GO" id="GO:0008270">
    <property type="term" value="F:zinc ion binding"/>
    <property type="evidence" value="ECO:0007669"/>
    <property type="project" value="UniProtKB-KW"/>
</dbReference>
<dbReference type="AlphaFoldDB" id="A0A4R0RVT5"/>
<evidence type="ECO:0000256" key="3">
    <source>
        <dbReference type="ARBA" id="ARBA00022833"/>
    </source>
</evidence>
<evidence type="ECO:0000259" key="5">
    <source>
        <dbReference type="PROSITE" id="PS50865"/>
    </source>
</evidence>
<protein>
    <recommendedName>
        <fullName evidence="5">MYND-type domain-containing protein</fullName>
    </recommendedName>
</protein>
<evidence type="ECO:0000256" key="4">
    <source>
        <dbReference type="PROSITE-ProRule" id="PRU00134"/>
    </source>
</evidence>
<evidence type="ECO:0000256" key="2">
    <source>
        <dbReference type="ARBA" id="ARBA00022771"/>
    </source>
</evidence>